<dbReference type="PATRIC" id="fig|749414.3.peg.4853"/>
<gene>
    <name evidence="3" type="ordered locus">SBI_04694</name>
</gene>
<dbReference type="NCBIfam" id="NF038083">
    <property type="entry name" value="CU044_5270_fam"/>
    <property type="match status" value="1"/>
</dbReference>
<evidence type="ECO:0000313" key="3">
    <source>
        <dbReference type="EMBL" id="ADI07814.1"/>
    </source>
</evidence>
<evidence type="ECO:0000256" key="1">
    <source>
        <dbReference type="SAM" id="MobiDB-lite"/>
    </source>
</evidence>
<dbReference type="KEGG" id="sbh:SBI_04694"/>
<name>D7BZ78_STRBB</name>
<feature type="region of interest" description="Disordered" evidence="1">
    <location>
        <begin position="1"/>
        <end position="24"/>
    </location>
</feature>
<dbReference type="AlphaFoldDB" id="D7BZ78"/>
<protein>
    <recommendedName>
        <fullName evidence="5">CU044_5270 family protein</fullName>
    </recommendedName>
</protein>
<dbReference type="EMBL" id="CP002047">
    <property type="protein sequence ID" value="ADI07814.1"/>
    <property type="molecule type" value="Genomic_DNA"/>
</dbReference>
<accession>D7BZ78</accession>
<dbReference type="InterPro" id="IPR047789">
    <property type="entry name" value="CU044_5270-like"/>
</dbReference>
<keyword evidence="2" id="KW-0812">Transmembrane</keyword>
<feature type="compositionally biased region" description="Basic and acidic residues" evidence="1">
    <location>
        <begin position="1"/>
        <end position="21"/>
    </location>
</feature>
<reference evidence="3 4" key="1">
    <citation type="journal article" date="2010" name="J. Bacteriol.">
        <title>Genome sequence of the milbemycin-producing bacterium Streptomyces bingchenggensis.</title>
        <authorList>
            <person name="Wang X.J."/>
            <person name="Yan Y.J."/>
            <person name="Zhang B."/>
            <person name="An J."/>
            <person name="Wang J.J."/>
            <person name="Tian J."/>
            <person name="Jiang L."/>
            <person name="Chen Y.H."/>
            <person name="Huang S.X."/>
            <person name="Yin M."/>
            <person name="Zhang J."/>
            <person name="Gao A.L."/>
            <person name="Liu C.X."/>
            <person name="Zhu Z.X."/>
            <person name="Xiang W.S."/>
        </authorList>
    </citation>
    <scope>NUCLEOTIDE SEQUENCE [LARGE SCALE GENOMIC DNA]</scope>
    <source>
        <strain evidence="3 4">BCW-1</strain>
    </source>
</reference>
<feature type="transmembrane region" description="Helical" evidence="2">
    <location>
        <begin position="57"/>
        <end position="76"/>
    </location>
</feature>
<keyword evidence="4" id="KW-1185">Reference proteome</keyword>
<evidence type="ECO:0000313" key="4">
    <source>
        <dbReference type="Proteomes" id="UP000000377"/>
    </source>
</evidence>
<dbReference type="Proteomes" id="UP000000377">
    <property type="component" value="Chromosome"/>
</dbReference>
<keyword evidence="2" id="KW-1133">Transmembrane helix</keyword>
<dbReference type="HOGENOM" id="CLU_058211_0_0_11"/>
<dbReference type="eggNOG" id="ENOG5032XGF">
    <property type="taxonomic scope" value="Bacteria"/>
</dbReference>
<organism evidence="3 4">
    <name type="scientific">Streptomyces bingchenggensis (strain BCW-1)</name>
    <dbReference type="NCBI Taxonomy" id="749414"/>
    <lineage>
        <taxon>Bacteria</taxon>
        <taxon>Bacillati</taxon>
        <taxon>Actinomycetota</taxon>
        <taxon>Actinomycetes</taxon>
        <taxon>Kitasatosporales</taxon>
        <taxon>Streptomycetaceae</taxon>
        <taxon>Streptomyces</taxon>
    </lineage>
</organism>
<dbReference type="STRING" id="749414.SBI_04694"/>
<proteinExistence type="predicted"/>
<sequence>MNHDVMQRLADARPAHLDPDRPVAPGTRTAELQRAMLETTGTTAVPAARRRSLVRPAWGMLAAATAVAVVVVATASEPGSHQQAYNWHLGTAGGQADRLSASHVLLAAAQTALREPAEGRYWRVDYDLWQQLAARNGDDKYAVAGGYRATDWSDTKTGTLHGPAEPVPYAPATEADEAAWKQAGSPNPVPVHKGVPYLPVGFEAGDKLRILGDPADAARVERVSRPGSAPGKPYVIGRAVDLSELQALPTDPDKLKANLLTGYTGRAKRLSASREEFLFDAAQGLTLDLPVKPAVRAAAFRMLAELDGITVLDHVTDVSGRTGTAVTINKEGRGGGTAQHRIIFDQATSRGLTADTVVVEPTGDYVGFKPGAIVFSQVVRETEWTDEKPAEATGS</sequence>
<keyword evidence="2" id="KW-0472">Membrane</keyword>
<evidence type="ECO:0000256" key="2">
    <source>
        <dbReference type="SAM" id="Phobius"/>
    </source>
</evidence>
<evidence type="ECO:0008006" key="5">
    <source>
        <dbReference type="Google" id="ProtNLM"/>
    </source>
</evidence>